<feature type="domain" description="HTH CENPB-type" evidence="3">
    <location>
        <begin position="67"/>
        <end position="144"/>
    </location>
</feature>
<evidence type="ECO:0000313" key="5">
    <source>
        <dbReference type="Proteomes" id="UP000028582"/>
    </source>
</evidence>
<dbReference type="AlphaFoldDB" id="A0A080Z545"/>
<organism evidence="4 5">
    <name type="scientific">Phytophthora nicotianae P1976</name>
    <dbReference type="NCBI Taxonomy" id="1317066"/>
    <lineage>
        <taxon>Eukaryota</taxon>
        <taxon>Sar</taxon>
        <taxon>Stramenopiles</taxon>
        <taxon>Oomycota</taxon>
        <taxon>Peronosporomycetes</taxon>
        <taxon>Peronosporales</taxon>
        <taxon>Peronosporaceae</taxon>
        <taxon>Phytophthora</taxon>
    </lineage>
</organism>
<gene>
    <name evidence="4" type="ORF">F444_20274</name>
</gene>
<dbReference type="PROSITE" id="PS51253">
    <property type="entry name" value="HTH_CENPB"/>
    <property type="match status" value="1"/>
</dbReference>
<accession>A0A080Z545</accession>
<protein>
    <recommendedName>
        <fullName evidence="3">HTH CENPB-type domain-containing protein</fullName>
    </recommendedName>
</protein>
<dbReference type="OrthoDB" id="107779at2759"/>
<dbReference type="InterPro" id="IPR006600">
    <property type="entry name" value="HTH_CenpB_DNA-bd_dom"/>
</dbReference>
<proteinExistence type="predicted"/>
<dbReference type="EMBL" id="ANJA01003727">
    <property type="protein sequence ID" value="ETO61756.1"/>
    <property type="molecule type" value="Genomic_DNA"/>
</dbReference>
<evidence type="ECO:0000313" key="4">
    <source>
        <dbReference type="EMBL" id="ETO61756.1"/>
    </source>
</evidence>
<keyword evidence="1" id="KW-0238">DNA-binding</keyword>
<feature type="compositionally biased region" description="Basic residues" evidence="2">
    <location>
        <begin position="173"/>
        <end position="186"/>
    </location>
</feature>
<dbReference type="SUPFAM" id="SSF46689">
    <property type="entry name" value="Homeodomain-like"/>
    <property type="match status" value="1"/>
</dbReference>
<evidence type="ECO:0000256" key="2">
    <source>
        <dbReference type="SAM" id="MobiDB-lite"/>
    </source>
</evidence>
<dbReference type="Pfam" id="PF03221">
    <property type="entry name" value="HTH_Tnp_Tc5"/>
    <property type="match status" value="1"/>
</dbReference>
<feature type="region of interest" description="Disordered" evidence="2">
    <location>
        <begin position="161"/>
        <end position="191"/>
    </location>
</feature>
<sequence length="386" mass="42397">MPPKQKQRTFLTNAQKLQLKQFWNEHPDLQLLAVVDWVRERFGVSVGRATLYRIYHAPVETFAGNAQKKKGRRVKFPGLEKDILAFYEENRRLGDSSGLALSDEALLRAAAELRARHGISETELKLSNGWLHRFKERHALRIIPQATGKQAATDVTQTTSAVMKEPTQDAAVKPKRKPRAPPRRKPTNQPSAQILQAECGVVESIEASEEAVTMGITDTTVSMQQSLASCGNASNALEDAAVIATVSAPTAAAVQPLKYLSAVAADSVTSVGFVRWKKHGGMGYENIFSVVNDIVSILRNVSCQINVELQHTSLPPGTSVIFKVWAGVELLGQCEHSVRNENGRSLSVLQLKCTLPAQTVIRVEYHAPGVAYNDSRLVLRLLGSFE</sequence>
<comment type="caution">
    <text evidence="4">The sequence shown here is derived from an EMBL/GenBank/DDBJ whole genome shotgun (WGS) entry which is preliminary data.</text>
</comment>
<dbReference type="SMART" id="SM00674">
    <property type="entry name" value="CENPB"/>
    <property type="match status" value="1"/>
</dbReference>
<dbReference type="Proteomes" id="UP000028582">
    <property type="component" value="Unassembled WGS sequence"/>
</dbReference>
<reference evidence="4 5" key="1">
    <citation type="submission" date="2013-11" db="EMBL/GenBank/DDBJ databases">
        <title>The Genome Sequence of Phytophthora parasitica P1976.</title>
        <authorList>
            <consortium name="The Broad Institute Genomics Platform"/>
            <person name="Russ C."/>
            <person name="Tyler B."/>
            <person name="Panabieres F."/>
            <person name="Shan W."/>
            <person name="Tripathy S."/>
            <person name="Grunwald N."/>
            <person name="Machado M."/>
            <person name="Johnson C.S."/>
            <person name="Walker B."/>
            <person name="Young S."/>
            <person name="Zeng Q."/>
            <person name="Gargeya S."/>
            <person name="Fitzgerald M."/>
            <person name="Haas B."/>
            <person name="Abouelleil A."/>
            <person name="Allen A.W."/>
            <person name="Alvarado L."/>
            <person name="Arachchi H.M."/>
            <person name="Berlin A.M."/>
            <person name="Chapman S.B."/>
            <person name="Gainer-Dewar J."/>
            <person name="Goldberg J."/>
            <person name="Griggs A."/>
            <person name="Gujja S."/>
            <person name="Hansen M."/>
            <person name="Howarth C."/>
            <person name="Imamovic A."/>
            <person name="Ireland A."/>
            <person name="Larimer J."/>
            <person name="McCowan C."/>
            <person name="Murphy C."/>
            <person name="Pearson M."/>
            <person name="Poon T.W."/>
            <person name="Priest M."/>
            <person name="Roberts A."/>
            <person name="Saif S."/>
            <person name="Shea T."/>
            <person name="Sisk P."/>
            <person name="Sykes S."/>
            <person name="Wortman J."/>
            <person name="Nusbaum C."/>
            <person name="Birren B."/>
        </authorList>
    </citation>
    <scope>NUCLEOTIDE SEQUENCE [LARGE SCALE GENOMIC DNA]</scope>
    <source>
        <strain evidence="4 5">P1976</strain>
    </source>
</reference>
<dbReference type="Gene3D" id="1.10.10.60">
    <property type="entry name" value="Homeodomain-like"/>
    <property type="match status" value="1"/>
</dbReference>
<name>A0A080Z545_PHYNI</name>
<dbReference type="GO" id="GO:0003677">
    <property type="term" value="F:DNA binding"/>
    <property type="evidence" value="ECO:0007669"/>
    <property type="project" value="UniProtKB-KW"/>
</dbReference>
<evidence type="ECO:0000259" key="3">
    <source>
        <dbReference type="PROSITE" id="PS51253"/>
    </source>
</evidence>
<evidence type="ECO:0000256" key="1">
    <source>
        <dbReference type="ARBA" id="ARBA00023125"/>
    </source>
</evidence>
<dbReference type="InterPro" id="IPR009057">
    <property type="entry name" value="Homeodomain-like_sf"/>
</dbReference>